<reference evidence="1 2" key="1">
    <citation type="journal article" date="2021" name="Hortic Res">
        <title>Chromosome-scale assembly of the Dendrobium chrysotoxum genome enhances the understanding of orchid evolution.</title>
        <authorList>
            <person name="Zhang Y."/>
            <person name="Zhang G.Q."/>
            <person name="Zhang D."/>
            <person name="Liu X.D."/>
            <person name="Xu X.Y."/>
            <person name="Sun W.H."/>
            <person name="Yu X."/>
            <person name="Zhu X."/>
            <person name="Wang Z.W."/>
            <person name="Zhao X."/>
            <person name="Zhong W.Y."/>
            <person name="Chen H."/>
            <person name="Yin W.L."/>
            <person name="Huang T."/>
            <person name="Niu S.C."/>
            <person name="Liu Z.J."/>
        </authorList>
    </citation>
    <scope>NUCLEOTIDE SEQUENCE [LARGE SCALE GENOMIC DNA]</scope>
    <source>
        <strain evidence="1">Lindl</strain>
    </source>
</reference>
<protein>
    <submittedName>
        <fullName evidence="1">Uncharacterized protein</fullName>
    </submittedName>
</protein>
<proteinExistence type="predicted"/>
<organism evidence="1 2">
    <name type="scientific">Dendrobium chrysotoxum</name>
    <name type="common">Orchid</name>
    <dbReference type="NCBI Taxonomy" id="161865"/>
    <lineage>
        <taxon>Eukaryota</taxon>
        <taxon>Viridiplantae</taxon>
        <taxon>Streptophyta</taxon>
        <taxon>Embryophyta</taxon>
        <taxon>Tracheophyta</taxon>
        <taxon>Spermatophyta</taxon>
        <taxon>Magnoliopsida</taxon>
        <taxon>Liliopsida</taxon>
        <taxon>Asparagales</taxon>
        <taxon>Orchidaceae</taxon>
        <taxon>Epidendroideae</taxon>
        <taxon>Malaxideae</taxon>
        <taxon>Dendrobiinae</taxon>
        <taxon>Dendrobium</taxon>
    </lineage>
</organism>
<evidence type="ECO:0000313" key="2">
    <source>
        <dbReference type="Proteomes" id="UP000775213"/>
    </source>
</evidence>
<comment type="caution">
    <text evidence="1">The sequence shown here is derived from an EMBL/GenBank/DDBJ whole genome shotgun (WGS) entry which is preliminary data.</text>
</comment>
<accession>A0AAV7FTG6</accession>
<gene>
    <name evidence="1" type="ORF">IEQ34_017279</name>
</gene>
<dbReference type="Proteomes" id="UP000775213">
    <property type="component" value="Unassembled WGS sequence"/>
</dbReference>
<name>A0AAV7FTG6_DENCH</name>
<sequence>MKSKLTEKLHHYHVMWRDDDGSLKMIVKKWLLDNGGQGNFVAVLEKLCDFWNAKPAGKVTLARHRGREIR</sequence>
<evidence type="ECO:0000313" key="1">
    <source>
        <dbReference type="EMBL" id="KAH0452955.1"/>
    </source>
</evidence>
<dbReference type="AlphaFoldDB" id="A0AAV7FTG6"/>
<dbReference type="EMBL" id="JAGFBR010000016">
    <property type="protein sequence ID" value="KAH0452955.1"/>
    <property type="molecule type" value="Genomic_DNA"/>
</dbReference>
<keyword evidence="2" id="KW-1185">Reference proteome</keyword>